<dbReference type="PANTHER" id="PTHR30055">
    <property type="entry name" value="HTH-TYPE TRANSCRIPTIONAL REGULATOR RUTR"/>
    <property type="match status" value="1"/>
</dbReference>
<evidence type="ECO:0000256" key="2">
    <source>
        <dbReference type="ARBA" id="ARBA00023125"/>
    </source>
</evidence>
<dbReference type="PROSITE" id="PS50977">
    <property type="entry name" value="HTH_TETR_2"/>
    <property type="match status" value="1"/>
</dbReference>
<evidence type="ECO:0000256" key="4">
    <source>
        <dbReference type="PROSITE-ProRule" id="PRU00335"/>
    </source>
</evidence>
<dbReference type="GO" id="GO:0045892">
    <property type="term" value="P:negative regulation of DNA-templated transcription"/>
    <property type="evidence" value="ECO:0007669"/>
    <property type="project" value="UniProtKB-ARBA"/>
</dbReference>
<dbReference type="GO" id="GO:0003700">
    <property type="term" value="F:DNA-binding transcription factor activity"/>
    <property type="evidence" value="ECO:0007669"/>
    <property type="project" value="TreeGrafter"/>
</dbReference>
<keyword evidence="2 4" id="KW-0238">DNA-binding</keyword>
<proteinExistence type="predicted"/>
<dbReference type="FunFam" id="1.10.10.60:FF:000141">
    <property type="entry name" value="TetR family transcriptional regulator"/>
    <property type="match status" value="1"/>
</dbReference>
<evidence type="ECO:0000256" key="3">
    <source>
        <dbReference type="ARBA" id="ARBA00023163"/>
    </source>
</evidence>
<dbReference type="AlphaFoldDB" id="A0A1N7JGW0"/>
<dbReference type="InterPro" id="IPR009057">
    <property type="entry name" value="Homeodomain-like_sf"/>
</dbReference>
<dbReference type="Gene3D" id="1.10.10.60">
    <property type="entry name" value="Homeodomain-like"/>
    <property type="match status" value="1"/>
</dbReference>
<dbReference type="InterPro" id="IPR001647">
    <property type="entry name" value="HTH_TetR"/>
</dbReference>
<dbReference type="EMBL" id="FTOD01000002">
    <property type="protein sequence ID" value="SIS48550.1"/>
    <property type="molecule type" value="Genomic_DNA"/>
</dbReference>
<dbReference type="GO" id="GO:0000976">
    <property type="term" value="F:transcription cis-regulatory region binding"/>
    <property type="evidence" value="ECO:0007669"/>
    <property type="project" value="TreeGrafter"/>
</dbReference>
<keyword evidence="7" id="KW-1185">Reference proteome</keyword>
<dbReference type="SUPFAM" id="SSF46689">
    <property type="entry name" value="Homeodomain-like"/>
    <property type="match status" value="1"/>
</dbReference>
<dbReference type="Pfam" id="PF00440">
    <property type="entry name" value="TetR_N"/>
    <property type="match status" value="1"/>
</dbReference>
<reference evidence="7" key="1">
    <citation type="submission" date="2017-01" db="EMBL/GenBank/DDBJ databases">
        <authorList>
            <person name="Varghese N."/>
            <person name="Submissions S."/>
        </authorList>
    </citation>
    <scope>NUCLEOTIDE SEQUENCE [LARGE SCALE GENOMIC DNA]</scope>
    <source>
        <strain evidence="7">DSM 45196</strain>
    </source>
</reference>
<evidence type="ECO:0000313" key="6">
    <source>
        <dbReference type="EMBL" id="SIS48550.1"/>
    </source>
</evidence>
<dbReference type="Proteomes" id="UP000186795">
    <property type="component" value="Unassembled WGS sequence"/>
</dbReference>
<evidence type="ECO:0000259" key="5">
    <source>
        <dbReference type="PROSITE" id="PS50977"/>
    </source>
</evidence>
<feature type="DNA-binding region" description="H-T-H motif" evidence="4">
    <location>
        <begin position="26"/>
        <end position="45"/>
    </location>
</feature>
<dbReference type="Gene3D" id="1.10.357.10">
    <property type="entry name" value="Tetracycline Repressor, domain 2"/>
    <property type="match status" value="1"/>
</dbReference>
<feature type="domain" description="HTH tetR-type" evidence="5">
    <location>
        <begin position="3"/>
        <end position="63"/>
    </location>
</feature>
<gene>
    <name evidence="6" type="ORF">SAMN05421790_10281</name>
</gene>
<keyword evidence="1" id="KW-0805">Transcription regulation</keyword>
<dbReference type="Pfam" id="PF17932">
    <property type="entry name" value="TetR_C_24"/>
    <property type="match status" value="1"/>
</dbReference>
<dbReference type="PRINTS" id="PR00455">
    <property type="entry name" value="HTHTETR"/>
</dbReference>
<evidence type="ECO:0000313" key="7">
    <source>
        <dbReference type="Proteomes" id="UP000186795"/>
    </source>
</evidence>
<dbReference type="InterPro" id="IPR050109">
    <property type="entry name" value="HTH-type_TetR-like_transc_reg"/>
</dbReference>
<name>A0A1N7JGW0_9BACL</name>
<dbReference type="InterPro" id="IPR041490">
    <property type="entry name" value="KstR2_TetR_C"/>
</dbReference>
<organism evidence="6 7">
    <name type="scientific">Kroppenstedtia eburnea</name>
    <dbReference type="NCBI Taxonomy" id="714067"/>
    <lineage>
        <taxon>Bacteria</taxon>
        <taxon>Bacillati</taxon>
        <taxon>Bacillota</taxon>
        <taxon>Bacilli</taxon>
        <taxon>Bacillales</taxon>
        <taxon>Thermoactinomycetaceae</taxon>
        <taxon>Kroppenstedtia</taxon>
    </lineage>
</organism>
<dbReference type="SUPFAM" id="SSF48498">
    <property type="entry name" value="Tetracyclin repressor-like, C-terminal domain"/>
    <property type="match status" value="1"/>
</dbReference>
<keyword evidence="3" id="KW-0804">Transcription</keyword>
<accession>A0A1N7JGW0</accession>
<evidence type="ECO:0000256" key="1">
    <source>
        <dbReference type="ARBA" id="ARBA00023015"/>
    </source>
</evidence>
<protein>
    <submittedName>
        <fullName evidence="6">Transcriptional regulator, TetR family</fullName>
    </submittedName>
</protein>
<sequence length="200" mass="22855">MRPETIEQIFQSAVEVFAHSGFERAKMDEIARRAGVAKGTIYYHFKGKEELFVALMNDGMERLMDRLRRRIEETEDPVQQLERLLEGLVEYLYHNGTFAKLLISETWGSIERQHEFRARIRELVELIEDVLDRGVSGGSFLPVKGHDTAVAIFGAASVAVLQDLFRDPDEKPDPEERIGEVADHLKQLIYKGVVVSRQGK</sequence>
<dbReference type="InterPro" id="IPR036271">
    <property type="entry name" value="Tet_transcr_reg_TetR-rel_C_sf"/>
</dbReference>
<dbReference type="PANTHER" id="PTHR30055:SF234">
    <property type="entry name" value="HTH-TYPE TRANSCRIPTIONAL REGULATOR BETI"/>
    <property type="match status" value="1"/>
</dbReference>